<dbReference type="NCBIfam" id="TIGR03359">
    <property type="entry name" value="VI_chp_6"/>
    <property type="match status" value="1"/>
</dbReference>
<dbReference type="Pfam" id="PF05947">
    <property type="entry name" value="T6SS_TssF"/>
    <property type="match status" value="1"/>
</dbReference>
<keyword evidence="2" id="KW-1185">Reference proteome</keyword>
<sequence>MSDDVLSYFEQELRFIREEAVQFSERYPGSARALGISKDGIDDVQIAHLVESVAFLNGRLQKRLDDTFPELAESLIRLLFPHYLRPTPSFSMLDFVITEDINAVHEIPIGTEFEITDDKVSAVFRTTEMVELLPLKIDQVSVSFAPFKGGKQSGVEHAKALIEISISTFDENMDLSSLSLERLKVQLKGDGSFLLRLYDLLFQGVLQISIEANGECIELGRDAMQPTGFKFAESVLPYQSNSFGGFKLLTEFFMFSERFYGFQLEFGSAFKQVVGNQFKVQIFVDDLGVDLARSLSEQHFSLFTVPIINLSQVVSEPIEVDFFKKQYPIVLDARGGDSLELFSVDQVLDVSGAEAIDIPHIYGEKFNDSQTGLRWQLQQSIHTRGVLDSYIRVADLSHNHIGSELLTWVVRATASNGIHAGSLGVTSTIECRESLTIPAEIRMLRRPTMPVRSKETNKSVWALLRHLHFNYHSVMGSDDPVSTLKTMFELYNFNQSSLNQLYIDALVGLKQEKVVAPIYVSGKACFAYGTKIIVTLDSASVSAGLCLFSHLLDHFFAFFAGFNSFTQVDIRLEGGEEVYRSFPRRSGCKSLL</sequence>
<dbReference type="PIRSF" id="PIRSF028304">
    <property type="entry name" value="UCP028304"/>
    <property type="match status" value="1"/>
</dbReference>
<name>A0ABX5WX34_9GAMM</name>
<dbReference type="PANTHER" id="PTHR35370">
    <property type="entry name" value="CYTOPLASMIC PROTEIN-RELATED-RELATED"/>
    <property type="match status" value="1"/>
</dbReference>
<dbReference type="PANTHER" id="PTHR35370:SF1">
    <property type="entry name" value="TYPE VI SECRETION SYSTEM COMPONENT TSSF1"/>
    <property type="match status" value="1"/>
</dbReference>
<dbReference type="InterPro" id="IPR010272">
    <property type="entry name" value="T6SS_TssF"/>
</dbReference>
<gene>
    <name evidence="1" type="primary">tssF</name>
    <name evidence="1" type="ORF">FM037_09100</name>
</gene>
<accession>A0ABX5WX34</accession>
<proteinExistence type="predicted"/>
<organism evidence="1 2">
    <name type="scientific">Shewanella psychropiezotolerans</name>
    <dbReference type="NCBI Taxonomy" id="2593655"/>
    <lineage>
        <taxon>Bacteria</taxon>
        <taxon>Pseudomonadati</taxon>
        <taxon>Pseudomonadota</taxon>
        <taxon>Gammaproteobacteria</taxon>
        <taxon>Alteromonadales</taxon>
        <taxon>Shewanellaceae</taxon>
        <taxon>Shewanella</taxon>
    </lineage>
</organism>
<evidence type="ECO:0000313" key="2">
    <source>
        <dbReference type="Proteomes" id="UP000315947"/>
    </source>
</evidence>
<dbReference type="RefSeq" id="WP_144045735.1">
    <property type="nucleotide sequence ID" value="NZ_CP041614.1"/>
</dbReference>
<dbReference type="Proteomes" id="UP000315947">
    <property type="component" value="Chromosome"/>
</dbReference>
<evidence type="ECO:0000313" key="1">
    <source>
        <dbReference type="EMBL" id="QDO83356.1"/>
    </source>
</evidence>
<dbReference type="EMBL" id="CP041614">
    <property type="protein sequence ID" value="QDO83356.1"/>
    <property type="molecule type" value="Genomic_DNA"/>
</dbReference>
<reference evidence="1 2" key="1">
    <citation type="submission" date="2019-07" db="EMBL/GenBank/DDBJ databases">
        <title>Shewanella sp. YLB-06 whole genomic sequence.</title>
        <authorList>
            <person name="Yu L."/>
        </authorList>
    </citation>
    <scope>NUCLEOTIDE SEQUENCE [LARGE SCALE GENOMIC DNA]</scope>
    <source>
        <strain evidence="1 2">YLB-06</strain>
    </source>
</reference>
<protein>
    <submittedName>
        <fullName evidence="1">Type VI secretion system baseplate subunit TssF</fullName>
    </submittedName>
</protein>